<dbReference type="EMBL" id="AHON02000042">
    <property type="protein sequence ID" value="EKO33928.1"/>
    <property type="molecule type" value="Genomic_DNA"/>
</dbReference>
<proteinExistence type="predicted"/>
<dbReference type="Proteomes" id="UP000006329">
    <property type="component" value="Unassembled WGS sequence"/>
</dbReference>
<protein>
    <submittedName>
        <fullName evidence="1">Uncharacterized protein</fullName>
    </submittedName>
</protein>
<dbReference type="AlphaFoldDB" id="A0A0E2BF16"/>
<comment type="caution">
    <text evidence="1">The sequence shown here is derived from an EMBL/GenBank/DDBJ whole genome shotgun (WGS) entry which is preliminary data.</text>
</comment>
<sequence length="46" mass="5429">MLKVKDLKYYKLNVSDNLFLKNSDQDLSSLHRLNVRIGLFFVRLSS</sequence>
<keyword evidence="2" id="KW-1185">Reference proteome</keyword>
<evidence type="ECO:0000313" key="1">
    <source>
        <dbReference type="EMBL" id="EKO33928.1"/>
    </source>
</evidence>
<name>A0A0E2BF16_9LEPT</name>
<organism evidence="1 2">
    <name type="scientific">Leptospira santarosai str. MOR084</name>
    <dbReference type="NCBI Taxonomy" id="1049984"/>
    <lineage>
        <taxon>Bacteria</taxon>
        <taxon>Pseudomonadati</taxon>
        <taxon>Spirochaetota</taxon>
        <taxon>Spirochaetia</taxon>
        <taxon>Leptospirales</taxon>
        <taxon>Leptospiraceae</taxon>
        <taxon>Leptospira</taxon>
    </lineage>
</organism>
<reference evidence="1" key="1">
    <citation type="submission" date="2012-10" db="EMBL/GenBank/DDBJ databases">
        <authorList>
            <person name="Harkins D.M."/>
            <person name="Durkin A.S."/>
            <person name="Brinkac L.M."/>
            <person name="Haft D.H."/>
            <person name="Selengut J.D."/>
            <person name="Sanka R."/>
            <person name="DePew J."/>
            <person name="Purushe J."/>
            <person name="Matthias M.A."/>
            <person name="Vinetz J.M."/>
            <person name="Sutton G.G."/>
            <person name="Nierman W.C."/>
            <person name="Fouts D.E."/>
        </authorList>
    </citation>
    <scope>NUCLEOTIDE SEQUENCE [LARGE SCALE GENOMIC DNA]</scope>
    <source>
        <strain evidence="1">MOR084</strain>
    </source>
</reference>
<gene>
    <name evidence="1" type="ORF">LEP1GSC179_2071</name>
</gene>
<accession>A0A0E2BF16</accession>
<evidence type="ECO:0000313" key="2">
    <source>
        <dbReference type="Proteomes" id="UP000006329"/>
    </source>
</evidence>